<dbReference type="AlphaFoldDB" id="A0A372LSI7"/>
<comment type="caution">
    <text evidence="3">The sequence shown here is derived from an EMBL/GenBank/DDBJ whole genome shotgun (WGS) entry which is preliminary data.</text>
</comment>
<dbReference type="InterPro" id="IPR046322">
    <property type="entry name" value="DUF4931"/>
</dbReference>
<keyword evidence="4" id="KW-1185">Reference proteome</keyword>
<dbReference type="PIRSF" id="PIRSF031505">
    <property type="entry name" value="GalT_short"/>
    <property type="match status" value="1"/>
</dbReference>
<dbReference type="RefSeq" id="WP_117325768.1">
    <property type="nucleotide sequence ID" value="NZ_QVTE01000015.1"/>
</dbReference>
<evidence type="ECO:0000259" key="1">
    <source>
        <dbReference type="Pfam" id="PF16285"/>
    </source>
</evidence>
<dbReference type="InterPro" id="IPR049285">
    <property type="entry name" value="DUF4931_C"/>
</dbReference>
<dbReference type="Gene3D" id="3.30.428.10">
    <property type="entry name" value="HIT-like"/>
    <property type="match status" value="1"/>
</dbReference>
<dbReference type="Proteomes" id="UP000264541">
    <property type="component" value="Unassembled WGS sequence"/>
</dbReference>
<sequence>MDTHLHFVTQTGIKKPETIRNTTAECPFCAVEKLENIIAVEDSIILLKNKYETLKDTLQTVLIETDQCSSELSEYSKEHLYKVLRFAIHHWLQYEKSGDYASVILTKNHGPFSGGSIRHPHMQIIGLKNIDYRKNIQFEDFEGETIHKNEKVEFNLSTKPRIGFYEFNVILKDITCIEQMADCIQTAADFILNHFHFKCNSYNLFFYKIGEDIICKITPRFVTTPLFIGYSLPQVPDNLREVANRVSKYLTDIPEQTAQ</sequence>
<evidence type="ECO:0000313" key="3">
    <source>
        <dbReference type="EMBL" id="RFU70514.1"/>
    </source>
</evidence>
<evidence type="ECO:0000259" key="2">
    <source>
        <dbReference type="Pfam" id="PF20956"/>
    </source>
</evidence>
<dbReference type="OrthoDB" id="1803128at2"/>
<evidence type="ECO:0000313" key="4">
    <source>
        <dbReference type="Proteomes" id="UP000264541"/>
    </source>
</evidence>
<organism evidence="3 4">
    <name type="scientific">Peribacillus saganii</name>
    <dbReference type="NCBI Taxonomy" id="2303992"/>
    <lineage>
        <taxon>Bacteria</taxon>
        <taxon>Bacillati</taxon>
        <taxon>Bacillota</taxon>
        <taxon>Bacilli</taxon>
        <taxon>Bacillales</taxon>
        <taxon>Bacillaceae</taxon>
        <taxon>Peribacillus</taxon>
    </lineage>
</organism>
<dbReference type="EMBL" id="QVTE01000015">
    <property type="protein sequence ID" value="RFU70514.1"/>
    <property type="molecule type" value="Genomic_DNA"/>
</dbReference>
<proteinExistence type="predicted"/>
<dbReference type="InterPro" id="IPR036265">
    <property type="entry name" value="HIT-like_sf"/>
</dbReference>
<dbReference type="Pfam" id="PF20956">
    <property type="entry name" value="DUF4931_C"/>
    <property type="match status" value="1"/>
</dbReference>
<reference evidence="3 4" key="1">
    <citation type="submission" date="2018-08" db="EMBL/GenBank/DDBJ databases">
        <title>Bacillus chawlae sp. nov., Bacillus glennii sp. nov., and Bacillus saganii sp. nov. Isolated from the Vehicle Assembly Building at Kennedy Space Center where the Viking Spacecraft were Assembled.</title>
        <authorList>
            <person name="Seuylemezian A."/>
            <person name="Vaishampayan P."/>
        </authorList>
    </citation>
    <scope>NUCLEOTIDE SEQUENCE [LARGE SCALE GENOMIC DNA]</scope>
    <source>
        <strain evidence="3 4">V47-23a</strain>
    </source>
</reference>
<feature type="domain" description="DUF4931" evidence="2">
    <location>
        <begin position="134"/>
        <end position="248"/>
    </location>
</feature>
<name>A0A372LSI7_9BACI</name>
<accession>A0A372LSI7</accession>
<dbReference type="SUPFAM" id="SSF54197">
    <property type="entry name" value="HIT-like"/>
    <property type="match status" value="1"/>
</dbReference>
<gene>
    <name evidence="3" type="ORF">D0469_06160</name>
</gene>
<feature type="domain" description="DUF4931" evidence="1">
    <location>
        <begin position="7"/>
        <end position="130"/>
    </location>
</feature>
<dbReference type="Pfam" id="PF16285">
    <property type="entry name" value="DUF4931_N"/>
    <property type="match status" value="1"/>
</dbReference>
<dbReference type="InterPro" id="IPR012361">
    <property type="entry name" value="GalT_short"/>
</dbReference>
<protein>
    <submittedName>
        <fullName evidence="3">DUF4931 domain-containing protein</fullName>
    </submittedName>
</protein>